<dbReference type="Proteomes" id="UP000629870">
    <property type="component" value="Unassembled WGS sequence"/>
</dbReference>
<accession>A0ABR6NY07</accession>
<sequence length="88" mass="10136">MKGSDVLLCLSLEEQQQDEIHDRLTRRGHLSDSSSLRKALDRLITAGLVVTRRTENRERFYWLAEGEAVEVALNEAWAKAEAERNRAR</sequence>
<dbReference type="InterPro" id="IPR036390">
    <property type="entry name" value="WH_DNA-bd_sf"/>
</dbReference>
<gene>
    <name evidence="1" type="ORF">HNQ04_004211</name>
</gene>
<keyword evidence="2" id="KW-1185">Reference proteome</keyword>
<dbReference type="EMBL" id="JACHEW010000059">
    <property type="protein sequence ID" value="MBB6018928.1"/>
    <property type="molecule type" value="Genomic_DNA"/>
</dbReference>
<comment type="caution">
    <text evidence="1">The sequence shown here is derived from an EMBL/GenBank/DDBJ whole genome shotgun (WGS) entry which is preliminary data.</text>
</comment>
<reference evidence="1 2" key="1">
    <citation type="submission" date="2020-08" db="EMBL/GenBank/DDBJ databases">
        <title>Genomic Encyclopedia of Type Strains, Phase IV (KMG-IV): sequencing the most valuable type-strain genomes for metagenomic binning, comparative biology and taxonomic classification.</title>
        <authorList>
            <person name="Goeker M."/>
        </authorList>
    </citation>
    <scope>NUCLEOTIDE SEQUENCE [LARGE SCALE GENOMIC DNA]</scope>
    <source>
        <strain evidence="1 2">DSM 12027</strain>
    </source>
</reference>
<evidence type="ECO:0000313" key="1">
    <source>
        <dbReference type="EMBL" id="MBB6018928.1"/>
    </source>
</evidence>
<dbReference type="SUPFAM" id="SSF46785">
    <property type="entry name" value="Winged helix' DNA-binding domain"/>
    <property type="match status" value="1"/>
</dbReference>
<keyword evidence="1" id="KW-0238">DNA-binding</keyword>
<name>A0ABR6NY07_9DEIO</name>
<evidence type="ECO:0000313" key="2">
    <source>
        <dbReference type="Proteomes" id="UP000629870"/>
    </source>
</evidence>
<protein>
    <submittedName>
        <fullName evidence="1">DNA-binding PadR family transcriptional regulator</fullName>
    </submittedName>
</protein>
<organism evidence="1 2">
    <name type="scientific">Deinococcus radiopugnans ATCC 19172</name>
    <dbReference type="NCBI Taxonomy" id="585398"/>
    <lineage>
        <taxon>Bacteria</taxon>
        <taxon>Thermotogati</taxon>
        <taxon>Deinococcota</taxon>
        <taxon>Deinococci</taxon>
        <taxon>Deinococcales</taxon>
        <taxon>Deinococcaceae</taxon>
        <taxon>Deinococcus</taxon>
    </lineage>
</organism>
<dbReference type="GO" id="GO:0003677">
    <property type="term" value="F:DNA binding"/>
    <property type="evidence" value="ECO:0007669"/>
    <property type="project" value="UniProtKB-KW"/>
</dbReference>
<dbReference type="RefSeq" id="WP_012601902.1">
    <property type="nucleotide sequence ID" value="NC_011746.1"/>
</dbReference>
<proteinExistence type="predicted"/>